<keyword evidence="3" id="KW-0732">Signal</keyword>
<dbReference type="InterPro" id="IPR029277">
    <property type="entry name" value="SVWC_dom"/>
</dbReference>
<feature type="signal peptide" evidence="3">
    <location>
        <begin position="1"/>
        <end position="20"/>
    </location>
</feature>
<evidence type="ECO:0000313" key="5">
    <source>
        <dbReference type="EMBL" id="KAK7866431.1"/>
    </source>
</evidence>
<evidence type="ECO:0000313" key="6">
    <source>
        <dbReference type="Proteomes" id="UP001378592"/>
    </source>
</evidence>
<feature type="chain" id="PRO_5043009291" description="Single domain-containing protein" evidence="3">
    <location>
        <begin position="21"/>
        <end position="113"/>
    </location>
</feature>
<evidence type="ECO:0000259" key="4">
    <source>
        <dbReference type="SMART" id="SM01318"/>
    </source>
</evidence>
<name>A0AAN9Z6I7_9ORTH</name>
<evidence type="ECO:0000256" key="1">
    <source>
        <dbReference type="ARBA" id="ARBA00004613"/>
    </source>
</evidence>
<dbReference type="PANTHER" id="PTHR39957:SF1">
    <property type="entry name" value="AT09846P1-RELATED"/>
    <property type="match status" value="1"/>
</dbReference>
<proteinExistence type="predicted"/>
<gene>
    <name evidence="5" type="ORF">R5R35_008958</name>
</gene>
<protein>
    <recommendedName>
        <fullName evidence="4">Single domain-containing protein</fullName>
    </recommendedName>
</protein>
<dbReference type="Pfam" id="PF15430">
    <property type="entry name" value="SVWC"/>
    <property type="match status" value="1"/>
</dbReference>
<comment type="subcellular location">
    <subcellularLocation>
        <location evidence="1">Secreted</location>
    </subcellularLocation>
</comment>
<organism evidence="5 6">
    <name type="scientific">Gryllus longicercus</name>
    <dbReference type="NCBI Taxonomy" id="2509291"/>
    <lineage>
        <taxon>Eukaryota</taxon>
        <taxon>Metazoa</taxon>
        <taxon>Ecdysozoa</taxon>
        <taxon>Arthropoda</taxon>
        <taxon>Hexapoda</taxon>
        <taxon>Insecta</taxon>
        <taxon>Pterygota</taxon>
        <taxon>Neoptera</taxon>
        <taxon>Polyneoptera</taxon>
        <taxon>Orthoptera</taxon>
        <taxon>Ensifera</taxon>
        <taxon>Gryllidea</taxon>
        <taxon>Grylloidea</taxon>
        <taxon>Gryllidae</taxon>
        <taxon>Gryllinae</taxon>
        <taxon>Gryllus</taxon>
    </lineage>
</organism>
<sequence>MNRNLLSVALVLVLATAALAAVTEEVVNEDSRHPGKCYDAKRNEGYAVGAKWHRIKEPCTELSCERHREPGKYVIKKTTCETVRPKAGCTIEEGNRRANYPRCCNSLKCPNQG</sequence>
<comment type="caution">
    <text evidence="5">The sequence shown here is derived from an EMBL/GenBank/DDBJ whole genome shotgun (WGS) entry which is preliminary data.</text>
</comment>
<accession>A0AAN9Z6I7</accession>
<reference evidence="5 6" key="1">
    <citation type="submission" date="2024-03" db="EMBL/GenBank/DDBJ databases">
        <title>The genome assembly and annotation of the cricket Gryllus longicercus Weissman &amp; Gray.</title>
        <authorList>
            <person name="Szrajer S."/>
            <person name="Gray D."/>
            <person name="Ylla G."/>
        </authorList>
    </citation>
    <scope>NUCLEOTIDE SEQUENCE [LARGE SCALE GENOMIC DNA]</scope>
    <source>
        <strain evidence="5">DAG 2021-001</strain>
        <tissue evidence="5">Whole body minus gut</tissue>
    </source>
</reference>
<dbReference type="GO" id="GO:0005576">
    <property type="term" value="C:extracellular region"/>
    <property type="evidence" value="ECO:0007669"/>
    <property type="project" value="UniProtKB-SubCell"/>
</dbReference>
<feature type="domain" description="Single" evidence="4">
    <location>
        <begin position="37"/>
        <end position="109"/>
    </location>
</feature>
<keyword evidence="2" id="KW-0964">Secreted</keyword>
<dbReference type="SMART" id="SM01318">
    <property type="entry name" value="SVWC"/>
    <property type="match status" value="1"/>
</dbReference>
<evidence type="ECO:0000256" key="2">
    <source>
        <dbReference type="ARBA" id="ARBA00022525"/>
    </source>
</evidence>
<dbReference type="PANTHER" id="PTHR39957">
    <property type="entry name" value="AT09846P1-RELATED"/>
    <property type="match status" value="1"/>
</dbReference>
<dbReference type="Proteomes" id="UP001378592">
    <property type="component" value="Unassembled WGS sequence"/>
</dbReference>
<keyword evidence="6" id="KW-1185">Reference proteome</keyword>
<dbReference type="AlphaFoldDB" id="A0AAN9Z6I7"/>
<dbReference type="EMBL" id="JAZDUA010000147">
    <property type="protein sequence ID" value="KAK7866431.1"/>
    <property type="molecule type" value="Genomic_DNA"/>
</dbReference>
<dbReference type="InterPro" id="IPR053308">
    <property type="entry name" value="Vago-like"/>
</dbReference>
<evidence type="ECO:0000256" key="3">
    <source>
        <dbReference type="SAM" id="SignalP"/>
    </source>
</evidence>